<name>A0A937X4F1_9BACT</name>
<reference evidence="2 3" key="1">
    <citation type="submission" date="2019-03" db="EMBL/GenBank/DDBJ databases">
        <title>Lake Tanganyika Metagenome-Assembled Genomes (MAGs).</title>
        <authorList>
            <person name="Tran P."/>
        </authorList>
    </citation>
    <scope>NUCLEOTIDE SEQUENCE [LARGE SCALE GENOMIC DNA]</scope>
    <source>
        <strain evidence="2">K_DeepCast_65m_m2_236</strain>
    </source>
</reference>
<feature type="domain" description="FeoB-type G" evidence="1">
    <location>
        <begin position="19"/>
        <end position="144"/>
    </location>
</feature>
<evidence type="ECO:0000259" key="1">
    <source>
        <dbReference type="PROSITE" id="PS51711"/>
    </source>
</evidence>
<protein>
    <submittedName>
        <fullName evidence="2">50S ribosome-binding GTPase</fullName>
    </submittedName>
</protein>
<dbReference type="EMBL" id="VGJX01000100">
    <property type="protein sequence ID" value="MBM3274019.1"/>
    <property type="molecule type" value="Genomic_DNA"/>
</dbReference>
<dbReference type="InterPro" id="IPR030389">
    <property type="entry name" value="G_FEOB_dom"/>
</dbReference>
<gene>
    <name evidence="2" type="ORF">FJZ00_02615</name>
</gene>
<dbReference type="InterPro" id="IPR050860">
    <property type="entry name" value="FeoB_GTPase"/>
</dbReference>
<dbReference type="PANTHER" id="PTHR43185">
    <property type="entry name" value="FERROUS IRON TRANSPORT PROTEIN B"/>
    <property type="match status" value="1"/>
</dbReference>
<dbReference type="InterPro" id="IPR027417">
    <property type="entry name" value="P-loop_NTPase"/>
</dbReference>
<dbReference type="AlphaFoldDB" id="A0A937X4F1"/>
<dbReference type="PANTHER" id="PTHR43185:SF1">
    <property type="entry name" value="FE(2+) TRANSPORTER FEOB"/>
    <property type="match status" value="1"/>
</dbReference>
<organism evidence="2 3">
    <name type="scientific">Candidatus Tanganyikabacteria bacterium</name>
    <dbReference type="NCBI Taxonomy" id="2961651"/>
    <lineage>
        <taxon>Bacteria</taxon>
        <taxon>Bacillati</taxon>
        <taxon>Candidatus Sericytochromatia</taxon>
        <taxon>Candidatus Tanganyikabacteria</taxon>
    </lineage>
</organism>
<dbReference type="Gene3D" id="3.40.50.300">
    <property type="entry name" value="P-loop containing nucleotide triphosphate hydrolases"/>
    <property type="match status" value="1"/>
</dbReference>
<sequence>MAQSSPLDPPKPTASGSKPLLIALVGPPNSGKTTLYNALTGSRFRTVNYPGATVEYSVGDALPQLGLSAQILDSPGLSSLNAHSPDEEVTIRALFSHPRLGTPDLVVVVADASQLSRHLYLAQQIIASGFRTVVAVTMVDMLQE</sequence>
<dbReference type="InterPro" id="IPR006073">
    <property type="entry name" value="GTP-bd"/>
</dbReference>
<evidence type="ECO:0000313" key="2">
    <source>
        <dbReference type="EMBL" id="MBM3274019.1"/>
    </source>
</evidence>
<dbReference type="GO" id="GO:0005886">
    <property type="term" value="C:plasma membrane"/>
    <property type="evidence" value="ECO:0007669"/>
    <property type="project" value="TreeGrafter"/>
</dbReference>
<feature type="non-terminal residue" evidence="2">
    <location>
        <position position="144"/>
    </location>
</feature>
<dbReference type="GO" id="GO:0005525">
    <property type="term" value="F:GTP binding"/>
    <property type="evidence" value="ECO:0007669"/>
    <property type="project" value="InterPro"/>
</dbReference>
<proteinExistence type="predicted"/>
<comment type="caution">
    <text evidence="2">The sequence shown here is derived from an EMBL/GenBank/DDBJ whole genome shotgun (WGS) entry which is preliminary data.</text>
</comment>
<dbReference type="PRINTS" id="PR00326">
    <property type="entry name" value="GTP1OBG"/>
</dbReference>
<dbReference type="Pfam" id="PF02421">
    <property type="entry name" value="FeoB_N"/>
    <property type="match status" value="1"/>
</dbReference>
<dbReference type="GO" id="GO:0015093">
    <property type="term" value="F:ferrous iron transmembrane transporter activity"/>
    <property type="evidence" value="ECO:0007669"/>
    <property type="project" value="TreeGrafter"/>
</dbReference>
<dbReference type="SUPFAM" id="SSF52540">
    <property type="entry name" value="P-loop containing nucleoside triphosphate hydrolases"/>
    <property type="match status" value="1"/>
</dbReference>
<evidence type="ECO:0000313" key="3">
    <source>
        <dbReference type="Proteomes" id="UP000703893"/>
    </source>
</evidence>
<dbReference type="PROSITE" id="PS51711">
    <property type="entry name" value="G_FEOB"/>
    <property type="match status" value="1"/>
</dbReference>
<dbReference type="Proteomes" id="UP000703893">
    <property type="component" value="Unassembled WGS sequence"/>
</dbReference>
<accession>A0A937X4F1</accession>